<name>A0A7S3Z0D3_9EUKA</name>
<dbReference type="EMBL" id="HBIV01026965">
    <property type="protein sequence ID" value="CAE0667706.1"/>
    <property type="molecule type" value="Transcribed_RNA"/>
</dbReference>
<evidence type="ECO:0000256" key="2">
    <source>
        <dbReference type="SAM" id="Phobius"/>
    </source>
</evidence>
<evidence type="ECO:0000313" key="3">
    <source>
        <dbReference type="EMBL" id="CAE0667706.1"/>
    </source>
</evidence>
<keyword evidence="2" id="KW-1133">Transmembrane helix</keyword>
<protein>
    <submittedName>
        <fullName evidence="3">Uncharacterized protein</fullName>
    </submittedName>
</protein>
<sequence length="95" mass="10223">MPSTSAQGPSFAAMAALLLAGIALVSVISLQVSLPTSPRHAPSVRKQRFNPIFNGESKKKDPVPPMFISSRPILPWAVPWRHVPAASLSELKPRS</sequence>
<reference evidence="3" key="1">
    <citation type="submission" date="2021-01" db="EMBL/GenBank/DDBJ databases">
        <authorList>
            <person name="Corre E."/>
            <person name="Pelletier E."/>
            <person name="Niang G."/>
            <person name="Scheremetjew M."/>
            <person name="Finn R."/>
            <person name="Kale V."/>
            <person name="Holt S."/>
            <person name="Cochrane G."/>
            <person name="Meng A."/>
            <person name="Brown T."/>
            <person name="Cohen L."/>
        </authorList>
    </citation>
    <scope>NUCLEOTIDE SEQUENCE</scope>
    <source>
        <strain evidence="3">CCCM811</strain>
    </source>
</reference>
<proteinExistence type="predicted"/>
<keyword evidence="2" id="KW-0472">Membrane</keyword>
<dbReference type="AlphaFoldDB" id="A0A7S3Z0D3"/>
<evidence type="ECO:0000256" key="1">
    <source>
        <dbReference type="SAM" id="MobiDB-lite"/>
    </source>
</evidence>
<organism evidence="3">
    <name type="scientific">Lotharella globosa</name>
    <dbReference type="NCBI Taxonomy" id="91324"/>
    <lineage>
        <taxon>Eukaryota</taxon>
        <taxon>Sar</taxon>
        <taxon>Rhizaria</taxon>
        <taxon>Cercozoa</taxon>
        <taxon>Chlorarachniophyceae</taxon>
        <taxon>Lotharella</taxon>
    </lineage>
</organism>
<feature type="region of interest" description="Disordered" evidence="1">
    <location>
        <begin position="36"/>
        <end position="57"/>
    </location>
</feature>
<keyword evidence="2" id="KW-0812">Transmembrane</keyword>
<accession>A0A7S3Z0D3</accession>
<gene>
    <name evidence="3" type="ORF">LGLO00237_LOCUS19329</name>
</gene>
<feature type="transmembrane region" description="Helical" evidence="2">
    <location>
        <begin position="12"/>
        <end position="30"/>
    </location>
</feature>